<feature type="region of interest" description="Disordered" evidence="1">
    <location>
        <begin position="1"/>
        <end position="141"/>
    </location>
</feature>
<protein>
    <submittedName>
        <fullName evidence="2">Uncharacterized protein</fullName>
    </submittedName>
</protein>
<accession>A0A5B7E4F1</accession>
<feature type="compositionally biased region" description="Low complexity" evidence="1">
    <location>
        <begin position="100"/>
        <end position="117"/>
    </location>
</feature>
<organism evidence="2 3">
    <name type="scientific">Portunus trituberculatus</name>
    <name type="common">Swimming crab</name>
    <name type="synonym">Neptunus trituberculatus</name>
    <dbReference type="NCBI Taxonomy" id="210409"/>
    <lineage>
        <taxon>Eukaryota</taxon>
        <taxon>Metazoa</taxon>
        <taxon>Ecdysozoa</taxon>
        <taxon>Arthropoda</taxon>
        <taxon>Crustacea</taxon>
        <taxon>Multicrustacea</taxon>
        <taxon>Malacostraca</taxon>
        <taxon>Eumalacostraca</taxon>
        <taxon>Eucarida</taxon>
        <taxon>Decapoda</taxon>
        <taxon>Pleocyemata</taxon>
        <taxon>Brachyura</taxon>
        <taxon>Eubrachyura</taxon>
        <taxon>Portunoidea</taxon>
        <taxon>Portunidae</taxon>
        <taxon>Portuninae</taxon>
        <taxon>Portunus</taxon>
    </lineage>
</organism>
<feature type="compositionally biased region" description="Pro residues" evidence="1">
    <location>
        <begin position="124"/>
        <end position="134"/>
    </location>
</feature>
<evidence type="ECO:0000256" key="1">
    <source>
        <dbReference type="SAM" id="MobiDB-lite"/>
    </source>
</evidence>
<name>A0A5B7E4F1_PORTR</name>
<dbReference type="AlphaFoldDB" id="A0A5B7E4F1"/>
<gene>
    <name evidence="2" type="ORF">E2C01_021414</name>
</gene>
<feature type="compositionally biased region" description="Polar residues" evidence="1">
    <location>
        <begin position="27"/>
        <end position="47"/>
    </location>
</feature>
<proteinExistence type="predicted"/>
<feature type="compositionally biased region" description="Low complexity" evidence="1">
    <location>
        <begin position="14"/>
        <end position="26"/>
    </location>
</feature>
<reference evidence="2 3" key="1">
    <citation type="submission" date="2019-05" db="EMBL/GenBank/DDBJ databases">
        <title>Another draft genome of Portunus trituberculatus and its Hox gene families provides insights of decapod evolution.</title>
        <authorList>
            <person name="Jeong J.-H."/>
            <person name="Song I."/>
            <person name="Kim S."/>
            <person name="Choi T."/>
            <person name="Kim D."/>
            <person name="Ryu S."/>
            <person name="Kim W."/>
        </authorList>
    </citation>
    <scope>NUCLEOTIDE SEQUENCE [LARGE SCALE GENOMIC DNA]</scope>
    <source>
        <tissue evidence="2">Muscle</tissue>
    </source>
</reference>
<evidence type="ECO:0000313" key="3">
    <source>
        <dbReference type="Proteomes" id="UP000324222"/>
    </source>
</evidence>
<sequence length="199" mass="21615">MWMTESPCTPPQNRGRSSTRSSSSMSQPVANRSFSSVHSSLPASRAQTPGGGAPRASTPKTSLRKERPSDDSAPATPRLPPRADHITSAPQVPPRARRGSSIIAPDSPISSQSTPPDLSDPKPPKPPPRPPPNEDTPLKTEKDIVDNSVWYEYGGYIKRLAHLPRRFLGLNPGPLGRELIMLIKEVRLMETASTYLALL</sequence>
<evidence type="ECO:0000313" key="2">
    <source>
        <dbReference type="EMBL" id="MPC28217.1"/>
    </source>
</evidence>
<dbReference type="Proteomes" id="UP000324222">
    <property type="component" value="Unassembled WGS sequence"/>
</dbReference>
<comment type="caution">
    <text evidence="2">The sequence shown here is derived from an EMBL/GenBank/DDBJ whole genome shotgun (WGS) entry which is preliminary data.</text>
</comment>
<keyword evidence="3" id="KW-1185">Reference proteome</keyword>
<dbReference type="OrthoDB" id="10254988at2759"/>
<dbReference type="EMBL" id="VSRR010001874">
    <property type="protein sequence ID" value="MPC28217.1"/>
    <property type="molecule type" value="Genomic_DNA"/>
</dbReference>